<organism evidence="1 2">
    <name type="scientific">Loa loa</name>
    <name type="common">Eye worm</name>
    <name type="synonym">Filaria loa</name>
    <dbReference type="NCBI Taxonomy" id="7209"/>
    <lineage>
        <taxon>Eukaryota</taxon>
        <taxon>Metazoa</taxon>
        <taxon>Ecdysozoa</taxon>
        <taxon>Nematoda</taxon>
        <taxon>Chromadorea</taxon>
        <taxon>Rhabditida</taxon>
        <taxon>Spirurina</taxon>
        <taxon>Spiruromorpha</taxon>
        <taxon>Filarioidea</taxon>
        <taxon>Onchocercidae</taxon>
        <taxon>Loa</taxon>
    </lineage>
</organism>
<accession>A0A1I7VMX9</accession>
<protein>
    <submittedName>
        <fullName evidence="2">Secreted protein</fullName>
    </submittedName>
</protein>
<name>A0A1I7VMX9_LOALO</name>
<evidence type="ECO:0000313" key="1">
    <source>
        <dbReference type="Proteomes" id="UP000095285"/>
    </source>
</evidence>
<keyword evidence="1" id="KW-1185">Reference proteome</keyword>
<evidence type="ECO:0000313" key="2">
    <source>
        <dbReference type="WBParaSite" id="EN70_4317"/>
    </source>
</evidence>
<dbReference type="AlphaFoldDB" id="A0A1I7VMX9"/>
<dbReference type="WBParaSite" id="EN70_4317">
    <property type="protein sequence ID" value="EN70_4317"/>
    <property type="gene ID" value="EN70_4317"/>
</dbReference>
<dbReference type="Proteomes" id="UP000095285">
    <property type="component" value="Unassembled WGS sequence"/>
</dbReference>
<sequence>MLICSILTCSRHLEIIITIPQYEVDAFHVIIAQTCCPLSPAGLYGKRSINILIPIPYHFAFPQLSGLGGGSGRFLGPLYFGYFTRYLGPANANGICPIGVNISGQCWYDSIGNNKK</sequence>
<reference evidence="1" key="1">
    <citation type="submission" date="2012-04" db="EMBL/GenBank/DDBJ databases">
        <title>The Genome Sequence of Loa loa.</title>
        <authorList>
            <consortium name="The Broad Institute Genome Sequencing Platform"/>
            <consortium name="Broad Institute Genome Sequencing Center for Infectious Disease"/>
            <person name="Nutman T.B."/>
            <person name="Fink D.L."/>
            <person name="Russ C."/>
            <person name="Young S."/>
            <person name="Zeng Q."/>
            <person name="Gargeya S."/>
            <person name="Alvarado L."/>
            <person name="Berlin A."/>
            <person name="Chapman S.B."/>
            <person name="Chen Z."/>
            <person name="Freedman E."/>
            <person name="Gellesch M."/>
            <person name="Goldberg J."/>
            <person name="Griggs A."/>
            <person name="Gujja S."/>
            <person name="Heilman E.R."/>
            <person name="Heiman D."/>
            <person name="Howarth C."/>
            <person name="Mehta T."/>
            <person name="Neiman D."/>
            <person name="Pearson M."/>
            <person name="Roberts A."/>
            <person name="Saif S."/>
            <person name="Shea T."/>
            <person name="Shenoy N."/>
            <person name="Sisk P."/>
            <person name="Stolte C."/>
            <person name="Sykes S."/>
            <person name="White J."/>
            <person name="Yandava C."/>
            <person name="Haas B."/>
            <person name="Henn M.R."/>
            <person name="Nusbaum C."/>
            <person name="Birren B."/>
        </authorList>
    </citation>
    <scope>NUCLEOTIDE SEQUENCE [LARGE SCALE GENOMIC DNA]</scope>
</reference>
<reference evidence="2" key="2">
    <citation type="submission" date="2016-11" db="UniProtKB">
        <authorList>
            <consortium name="WormBaseParasite"/>
        </authorList>
    </citation>
    <scope>IDENTIFICATION</scope>
</reference>
<proteinExistence type="predicted"/>